<feature type="coiled-coil region" evidence="1">
    <location>
        <begin position="642"/>
        <end position="676"/>
    </location>
</feature>
<dbReference type="OrthoDB" id="1677957at2"/>
<evidence type="ECO:0000313" key="5">
    <source>
        <dbReference type="Proteomes" id="UP000016860"/>
    </source>
</evidence>
<evidence type="ECO:0000256" key="2">
    <source>
        <dbReference type="SAM" id="MobiDB-lite"/>
    </source>
</evidence>
<feature type="domain" description="Tape measure protein N-terminal" evidence="3">
    <location>
        <begin position="213"/>
        <end position="390"/>
    </location>
</feature>
<evidence type="ECO:0000259" key="3">
    <source>
        <dbReference type="Pfam" id="PF20155"/>
    </source>
</evidence>
<evidence type="ECO:0000256" key="1">
    <source>
        <dbReference type="SAM" id="Coils"/>
    </source>
</evidence>
<dbReference type="PANTHER" id="PTHR38812:SF2">
    <property type="entry name" value="MU-LIKE PROPHAGE FLUMU PROTEIN GP42"/>
    <property type="match status" value="1"/>
</dbReference>
<feature type="coiled-coil region" evidence="1">
    <location>
        <begin position="86"/>
        <end position="131"/>
    </location>
</feature>
<dbReference type="STRING" id="1330534.L323_08655"/>
<dbReference type="AlphaFoldDB" id="U4R3N4"/>
<keyword evidence="1" id="KW-0175">Coiled coil</keyword>
<reference evidence="4 5" key="1">
    <citation type="journal article" date="2013" name="Genome Announc.">
        <title>Draft Genome Sequence of the Cellulolytic Bacterium Clostridium papyrosolvens C7 (ATCC 700395).</title>
        <authorList>
            <person name="Zepeda V."/>
            <person name="Dassa B."/>
            <person name="Borovok I."/>
            <person name="Lamed R."/>
            <person name="Bayer E.A."/>
            <person name="Cate J.H."/>
        </authorList>
    </citation>
    <scope>NUCLEOTIDE SEQUENCE [LARGE SCALE GENOMIC DNA]</scope>
    <source>
        <strain evidence="4 5">C7</strain>
    </source>
</reference>
<gene>
    <name evidence="4" type="ORF">L323_08655</name>
</gene>
<dbReference type="Pfam" id="PF20155">
    <property type="entry name" value="TMP_3"/>
    <property type="match status" value="1"/>
</dbReference>
<proteinExistence type="predicted"/>
<protein>
    <recommendedName>
        <fullName evidence="3">Tape measure protein N-terminal domain-containing protein</fullName>
    </recommendedName>
</protein>
<evidence type="ECO:0000313" key="4">
    <source>
        <dbReference type="EMBL" id="EPR12361.1"/>
    </source>
</evidence>
<dbReference type="NCBIfam" id="TIGR02675">
    <property type="entry name" value="tape_meas_nterm"/>
    <property type="match status" value="1"/>
</dbReference>
<accession>U4R3N4</accession>
<organism evidence="4 5">
    <name type="scientific">Ruminiclostridium papyrosolvens C7</name>
    <dbReference type="NCBI Taxonomy" id="1330534"/>
    <lineage>
        <taxon>Bacteria</taxon>
        <taxon>Bacillati</taxon>
        <taxon>Bacillota</taxon>
        <taxon>Clostridia</taxon>
        <taxon>Eubacteriales</taxon>
        <taxon>Oscillospiraceae</taxon>
        <taxon>Ruminiclostridium</taxon>
    </lineage>
</organism>
<dbReference type="PATRIC" id="fig|1330534.3.peg.1721"/>
<feature type="coiled-coil region" evidence="1">
    <location>
        <begin position="524"/>
        <end position="555"/>
    </location>
</feature>
<dbReference type="EMBL" id="ATAY01000028">
    <property type="protein sequence ID" value="EPR12361.1"/>
    <property type="molecule type" value="Genomic_DNA"/>
</dbReference>
<feature type="compositionally biased region" description="Polar residues" evidence="2">
    <location>
        <begin position="743"/>
        <end position="755"/>
    </location>
</feature>
<name>U4R3N4_9FIRM</name>
<feature type="region of interest" description="Disordered" evidence="2">
    <location>
        <begin position="743"/>
        <end position="769"/>
    </location>
</feature>
<sequence>MAKNPNISIGFSSNKFAQEVNSMVAPLKNVKKEFEITNLAIEATGDKFALAANKLKGFEAETKILKAATAAMKKGLDDAVNTQSKLSAKVEAAKQAYQNAANAENKSAAEVQKLKQQYDDLVSRLSKADKAVGNWKNKILDSQIAENKLKVAVSQTCSEIDKLNNEQARNIKSTQNVTTASGQLLNIYTLIKGLAIGYAGKTLYEALIGDNAKFEQNMTAFEVLLGGAEKAQKEMDRLTQFAAVTPFTLPQTVEAEKRLFAYGVDIKNVAGVMQMLGDISMGIPEKLDMISLAYGQVVTNQKLYGTELRQFAENGVPLLEALAKMYGKTTAEMRKMVENGQISAEAVTVALQRMTGEGGKFHGMMEKQSKTMEGMWSTLKDNVSMFARDVGSEGFEYLKGELSSLLDTINEMSANGQLDEMAEDWGRNIATFIEYVAKVIEILWEMKDVLIAVGAAMAITSIINAAAQAFNVLSATVLAVKAGFDAAKVSSDVLNASLIKSPWGLVAAVISIVGGALVTYALNANKAQSETDKLIDKTEDLKAEYESNIQSIDRQTKSSMIEISMAQRLAKELEGLSGKTNKTTVEKNRMAQIVEQLNQKIPNLALALNSETGELNKQISAVYNAIDAYKQLLFVKAADKKAGAAAENILNMQDQRKALEKEIAENEKAVKAINDKGKLSLENILEFATHSTLGTIGKDYKTVKKGDTLKKQLADVNKSISESEKEIQESYKLSAEYAKKYGNSGNEAPKKTSTYVPPLLPSKGSDKDAERARKEAIQKQFDDLKFSFDMGYISEVTYYKKLATLRDKFYKSGSSEWQQYTLEIKQYNDKAKENALQAQKDEYQERLKNSEQWISAQKNYGKLSAEQEIASYEKIRAYTKEYYNKKVINYRDYLEQLKSLDQTEFNIRKQALQDEISAEVDAQKKILDSRKEAIEKEADYDKKKYDARKKQIEAEYDLIEQNEKKADRNTELADLARQEQIFRDAVTTEGKNRLNEIRDKIADLNKEAAKEQRDIEKKSKLDALEEQQTQAEEARKARLDAISDEYTKLDEKQKDLLKNIGDYASLAAGKMEEATAKVKALIDAVTHINPSSTLTGQQVPTVRKTVINQTNNNTIYDSVSANVFGNMLTSGLQGLT</sequence>
<dbReference type="InterPro" id="IPR053058">
    <property type="entry name" value="Mulikevirus_tape_measure"/>
</dbReference>
<comment type="caution">
    <text evidence="4">The sequence shown here is derived from an EMBL/GenBank/DDBJ whole genome shotgun (WGS) entry which is preliminary data.</text>
</comment>
<dbReference type="RefSeq" id="WP_020815276.1">
    <property type="nucleotide sequence ID" value="NZ_ATAY01000028.1"/>
</dbReference>
<dbReference type="InterPro" id="IPR013491">
    <property type="entry name" value="Tape_meas_N"/>
</dbReference>
<dbReference type="PANTHER" id="PTHR38812">
    <property type="entry name" value="MU-LIKE PROPHAGE FLUMU PROTEIN GP42"/>
    <property type="match status" value="1"/>
</dbReference>
<feature type="coiled-coil region" evidence="1">
    <location>
        <begin position="942"/>
        <end position="1059"/>
    </location>
</feature>
<dbReference type="Proteomes" id="UP000016860">
    <property type="component" value="Unassembled WGS sequence"/>
</dbReference>